<evidence type="ECO:0000313" key="3">
    <source>
        <dbReference type="EMBL" id="MFB9837910.1"/>
    </source>
</evidence>
<sequence>MTEGDRLGRESADLAENLPTQRLAKEAKSLLEAFAERVLSSVGDKVSDKVNDLSRGLLEKVGDAEGASPGVKAAISGLTALTEGKSPVRAALGAGATGLKEKVKKLFGAGKGKKAKFTSIVETIDVGVPLRVAYNQWTQYEDFPSFMKKVESVERPEDEKSNWKAQVFWSHRSWEATTLEQVPDSHIIWRSKGAKGYVDGAVSFSELAPNLTRICLVMEYHPQGLFEHTGNIWRSQGRRARLEFKHFRRHAMVHALLRTDEIEGWRGEIREGEVVKSHEEALDDEERAREEEEEREAPEEEAPEEEREEEEEEREEEEPGEAAEREEGEEPEEEPEEPEERPRRPRRRGGEEARETQEPQEAEEAEEERPRRQPRRRRPAEEHEDEHADEHEDEERPARRPRRRGSARPREDESE</sequence>
<dbReference type="Proteomes" id="UP001589627">
    <property type="component" value="Unassembled WGS sequence"/>
</dbReference>
<proteinExistence type="predicted"/>
<dbReference type="PANTHER" id="PTHR33824">
    <property type="entry name" value="POLYKETIDE CYCLASE/DEHYDRASE AND LIPID TRANSPORT SUPERFAMILY PROTEIN"/>
    <property type="match status" value="1"/>
</dbReference>
<dbReference type="RefSeq" id="WP_378210859.1">
    <property type="nucleotide sequence ID" value="NZ_JBHLZP010000440.1"/>
</dbReference>
<dbReference type="Gene3D" id="3.30.530.20">
    <property type="match status" value="1"/>
</dbReference>
<keyword evidence="4" id="KW-1185">Reference proteome</keyword>
<organism evidence="3 4">
    <name type="scientific">Actinoallomurus acaciae</name>
    <dbReference type="NCBI Taxonomy" id="502577"/>
    <lineage>
        <taxon>Bacteria</taxon>
        <taxon>Bacillati</taxon>
        <taxon>Actinomycetota</taxon>
        <taxon>Actinomycetes</taxon>
        <taxon>Streptosporangiales</taxon>
        <taxon>Thermomonosporaceae</taxon>
        <taxon>Actinoallomurus</taxon>
    </lineage>
</organism>
<reference evidence="3 4" key="1">
    <citation type="submission" date="2024-09" db="EMBL/GenBank/DDBJ databases">
        <authorList>
            <person name="Sun Q."/>
            <person name="Mori K."/>
        </authorList>
    </citation>
    <scope>NUCLEOTIDE SEQUENCE [LARGE SCALE GENOMIC DNA]</scope>
    <source>
        <strain evidence="3 4">TBRC 0563</strain>
    </source>
</reference>
<dbReference type="EMBL" id="JBHLZP010000440">
    <property type="protein sequence ID" value="MFB9837910.1"/>
    <property type="molecule type" value="Genomic_DNA"/>
</dbReference>
<dbReference type="PANTHER" id="PTHR33824:SF7">
    <property type="entry name" value="POLYKETIDE CYCLASE_DEHYDRASE AND LIPID TRANSPORT SUPERFAMILY PROTEIN"/>
    <property type="match status" value="1"/>
</dbReference>
<evidence type="ECO:0000259" key="2">
    <source>
        <dbReference type="Pfam" id="PF03364"/>
    </source>
</evidence>
<dbReference type="CDD" id="cd07817">
    <property type="entry name" value="SRPBCC_8"/>
    <property type="match status" value="1"/>
</dbReference>
<dbReference type="SUPFAM" id="SSF55961">
    <property type="entry name" value="Bet v1-like"/>
    <property type="match status" value="1"/>
</dbReference>
<dbReference type="InterPro" id="IPR005031">
    <property type="entry name" value="COQ10_START"/>
</dbReference>
<feature type="region of interest" description="Disordered" evidence="1">
    <location>
        <begin position="274"/>
        <end position="415"/>
    </location>
</feature>
<dbReference type="Pfam" id="PF03364">
    <property type="entry name" value="Polyketide_cyc"/>
    <property type="match status" value="1"/>
</dbReference>
<comment type="caution">
    <text evidence="3">The sequence shown here is derived from an EMBL/GenBank/DDBJ whole genome shotgun (WGS) entry which is preliminary data.</text>
</comment>
<gene>
    <name evidence="3" type="ORF">ACFFNX_37680</name>
</gene>
<feature type="compositionally biased region" description="Basic and acidic residues" evidence="1">
    <location>
        <begin position="274"/>
        <end position="290"/>
    </location>
</feature>
<feature type="domain" description="Coenzyme Q-binding protein COQ10 START" evidence="2">
    <location>
        <begin position="126"/>
        <end position="246"/>
    </location>
</feature>
<dbReference type="InterPro" id="IPR023393">
    <property type="entry name" value="START-like_dom_sf"/>
</dbReference>
<evidence type="ECO:0000313" key="4">
    <source>
        <dbReference type="Proteomes" id="UP001589627"/>
    </source>
</evidence>
<feature type="compositionally biased region" description="Acidic residues" evidence="1">
    <location>
        <begin position="291"/>
        <end position="339"/>
    </location>
</feature>
<name>A0ABV5YS70_9ACTN</name>
<feature type="compositionally biased region" description="Basic and acidic residues" evidence="1">
    <location>
        <begin position="348"/>
        <end position="357"/>
    </location>
</feature>
<protein>
    <submittedName>
        <fullName evidence="3">SRPBCC family protein</fullName>
    </submittedName>
</protein>
<accession>A0ABV5YS70</accession>
<evidence type="ECO:0000256" key="1">
    <source>
        <dbReference type="SAM" id="MobiDB-lite"/>
    </source>
</evidence>
<dbReference type="InterPro" id="IPR047137">
    <property type="entry name" value="ORF3"/>
</dbReference>
<feature type="compositionally biased region" description="Acidic residues" evidence="1">
    <location>
        <begin position="358"/>
        <end position="367"/>
    </location>
</feature>
<feature type="compositionally biased region" description="Basic and acidic residues" evidence="1">
    <location>
        <begin position="379"/>
        <end position="398"/>
    </location>
</feature>